<keyword evidence="1" id="KW-0479">Metal-binding</keyword>
<feature type="compositionally biased region" description="Low complexity" evidence="2">
    <location>
        <begin position="87"/>
        <end position="96"/>
    </location>
</feature>
<dbReference type="AlphaFoldDB" id="A0A364NDZ4"/>
<dbReference type="Gene3D" id="3.30.160.60">
    <property type="entry name" value="Classic Zinc Finger"/>
    <property type="match status" value="1"/>
</dbReference>
<gene>
    <name evidence="4" type="ORF">DDE83_001137</name>
</gene>
<dbReference type="STRING" id="183478.A0A364NDZ4"/>
<feature type="domain" description="C2H2-type" evidence="3">
    <location>
        <begin position="341"/>
        <end position="378"/>
    </location>
</feature>
<dbReference type="SUPFAM" id="SSF57667">
    <property type="entry name" value="beta-beta-alpha zinc fingers"/>
    <property type="match status" value="1"/>
</dbReference>
<dbReference type="InterPro" id="IPR036236">
    <property type="entry name" value="Znf_C2H2_sf"/>
</dbReference>
<proteinExistence type="predicted"/>
<keyword evidence="1" id="KW-0863">Zinc-finger</keyword>
<feature type="region of interest" description="Disordered" evidence="2">
    <location>
        <begin position="55"/>
        <end position="109"/>
    </location>
</feature>
<evidence type="ECO:0000256" key="2">
    <source>
        <dbReference type="SAM" id="MobiDB-lite"/>
    </source>
</evidence>
<feature type="compositionally biased region" description="Polar residues" evidence="2">
    <location>
        <begin position="56"/>
        <end position="66"/>
    </location>
</feature>
<dbReference type="SMART" id="SM00355">
    <property type="entry name" value="ZnF_C2H2"/>
    <property type="match status" value="2"/>
</dbReference>
<feature type="domain" description="C2H2-type" evidence="3">
    <location>
        <begin position="379"/>
        <end position="401"/>
    </location>
</feature>
<feature type="compositionally biased region" description="Acidic residues" evidence="2">
    <location>
        <begin position="292"/>
        <end position="301"/>
    </location>
</feature>
<feature type="compositionally biased region" description="Acidic residues" evidence="2">
    <location>
        <begin position="273"/>
        <end position="285"/>
    </location>
</feature>
<protein>
    <submittedName>
        <fullName evidence="4">MSN2-like protein</fullName>
    </submittedName>
</protein>
<accession>A0A364NDZ4</accession>
<dbReference type="GO" id="GO:0008270">
    <property type="term" value="F:zinc ion binding"/>
    <property type="evidence" value="ECO:0007669"/>
    <property type="project" value="UniProtKB-KW"/>
</dbReference>
<feature type="region of interest" description="Disordered" evidence="2">
    <location>
        <begin position="272"/>
        <end position="314"/>
    </location>
</feature>
<keyword evidence="1" id="KW-0862">Zinc</keyword>
<dbReference type="InterPro" id="IPR013087">
    <property type="entry name" value="Znf_C2H2_type"/>
</dbReference>
<evidence type="ECO:0000256" key="1">
    <source>
        <dbReference type="PROSITE-ProRule" id="PRU00042"/>
    </source>
</evidence>
<name>A0A364NDZ4_STELY</name>
<organism evidence="4 5">
    <name type="scientific">Stemphylium lycopersici</name>
    <name type="common">Tomato gray leaf spot disease fungus</name>
    <name type="synonym">Thyrospora lycopersici</name>
    <dbReference type="NCBI Taxonomy" id="183478"/>
    <lineage>
        <taxon>Eukaryota</taxon>
        <taxon>Fungi</taxon>
        <taxon>Dikarya</taxon>
        <taxon>Ascomycota</taxon>
        <taxon>Pezizomycotina</taxon>
        <taxon>Dothideomycetes</taxon>
        <taxon>Pleosporomycetidae</taxon>
        <taxon>Pleosporales</taxon>
        <taxon>Pleosporineae</taxon>
        <taxon>Pleosporaceae</taxon>
        <taxon>Stemphylium</taxon>
    </lineage>
</organism>
<keyword evidence="5" id="KW-1185">Reference proteome</keyword>
<dbReference type="Proteomes" id="UP000249619">
    <property type="component" value="Unassembled WGS sequence"/>
</dbReference>
<dbReference type="PROSITE" id="PS00028">
    <property type="entry name" value="ZINC_FINGER_C2H2_1"/>
    <property type="match status" value="1"/>
</dbReference>
<comment type="caution">
    <text evidence="4">The sequence shown here is derived from an EMBL/GenBank/DDBJ whole genome shotgun (WGS) entry which is preliminary data.</text>
</comment>
<evidence type="ECO:0000259" key="3">
    <source>
        <dbReference type="PROSITE" id="PS50157"/>
    </source>
</evidence>
<evidence type="ECO:0000313" key="5">
    <source>
        <dbReference type="Proteomes" id="UP000249619"/>
    </source>
</evidence>
<dbReference type="PROSITE" id="PS50157">
    <property type="entry name" value="ZINC_FINGER_C2H2_2"/>
    <property type="match status" value="2"/>
</dbReference>
<evidence type="ECO:0000313" key="4">
    <source>
        <dbReference type="EMBL" id="RAR15496.1"/>
    </source>
</evidence>
<sequence length="447" mass="49899">MGSFYVQYPFLMSPHHSPDHAHPHRLVRCDLETPVTPVAGREFFDEDSNRQHYAQEATTNSSSNAPVSFFGSHKRGERPCGSPPPTSSSTSHTESVPTPPYTGMAVYNQADSPPYQHIHSLTGYDAWSEEPEPVWRPSYPDTTTPIHTNQHPGAPFSCSPPLSSSTASFGCRSSTPSTIGASWGSQEYSLPYQDDPSCNQLHLQPLQGYIPQAGPSAGTTYSSYSASIHYPTAGYIDRVSYKQRLTKDPKDIEIKIESDSATEDIEIKIESDLAPEDSGSDDDDSSQQSAPEDSESDDDDSSQQSFHSTSRGYRANSRVMKLGKWSTMPCSFPSASEPRPYVCHLEDKDHPGNPCPKRFVRPEHLRRHVRTVHSAVRDHGCKVCPRHFSRGDNLRDHYWTHLQRGGRKGKNDKMSLPELKAFLGPKEKLLVNHLQRKLHNTQKKQAN</sequence>
<dbReference type="EMBL" id="QGDH01000011">
    <property type="protein sequence ID" value="RAR15496.1"/>
    <property type="molecule type" value="Genomic_DNA"/>
</dbReference>
<reference evidence="5" key="1">
    <citation type="submission" date="2018-05" db="EMBL/GenBank/DDBJ databases">
        <title>Draft genome sequence of Stemphylium lycopersici strain CIDEFI 213.</title>
        <authorList>
            <person name="Medina R."/>
            <person name="Franco M.E.E."/>
            <person name="Lucentini C.G."/>
            <person name="Saparrat M.C.N."/>
            <person name="Balatti P.A."/>
        </authorList>
    </citation>
    <scope>NUCLEOTIDE SEQUENCE [LARGE SCALE GENOMIC DNA]</scope>
    <source>
        <strain evidence="5">CIDEFI 213</strain>
    </source>
</reference>